<proteinExistence type="predicted"/>
<dbReference type="PANTHER" id="PTHR34837:SF7">
    <property type="entry name" value="PLECKSTRIN DOMAIN, PH-LIKE DOMAIN SUPERFAMILY"/>
    <property type="match status" value="1"/>
</dbReference>
<name>A0AAD5C2J1_AMBAR</name>
<dbReference type="EMBL" id="JAMZMK010009926">
    <property type="protein sequence ID" value="KAI7733709.1"/>
    <property type="molecule type" value="Genomic_DNA"/>
</dbReference>
<protein>
    <recommendedName>
        <fullName evidence="3">PH domain-containing protein</fullName>
    </recommendedName>
</protein>
<evidence type="ECO:0000313" key="1">
    <source>
        <dbReference type="EMBL" id="KAI7733709.1"/>
    </source>
</evidence>
<dbReference type="AlphaFoldDB" id="A0AAD5C2J1"/>
<evidence type="ECO:0000313" key="2">
    <source>
        <dbReference type="Proteomes" id="UP001206925"/>
    </source>
</evidence>
<organism evidence="1 2">
    <name type="scientific">Ambrosia artemisiifolia</name>
    <name type="common">Common ragweed</name>
    <dbReference type="NCBI Taxonomy" id="4212"/>
    <lineage>
        <taxon>Eukaryota</taxon>
        <taxon>Viridiplantae</taxon>
        <taxon>Streptophyta</taxon>
        <taxon>Embryophyta</taxon>
        <taxon>Tracheophyta</taxon>
        <taxon>Spermatophyta</taxon>
        <taxon>Magnoliopsida</taxon>
        <taxon>eudicotyledons</taxon>
        <taxon>Gunneridae</taxon>
        <taxon>Pentapetalae</taxon>
        <taxon>asterids</taxon>
        <taxon>campanulids</taxon>
        <taxon>Asterales</taxon>
        <taxon>Asteraceae</taxon>
        <taxon>Asteroideae</taxon>
        <taxon>Heliantheae alliance</taxon>
        <taxon>Heliantheae</taxon>
        <taxon>Ambrosia</taxon>
    </lineage>
</organism>
<comment type="caution">
    <text evidence="1">The sequence shown here is derived from an EMBL/GenBank/DDBJ whole genome shotgun (WGS) entry which is preliminary data.</text>
</comment>
<sequence length="272" mass="30825">EIGHEAHVTSGFGAEKSTSIVERNNKLYELAKTEENVKIYVTHYVACCVLEFVIAIDIRLHKMNINKGSNSALHNARGPSSSFDIKTPLSPSENLRSSSILHLQRAITLMSVQNKDIKRLISLCFLNSNSIELKKELCSCCNIITLDKEIRLHGDGPHYVPEEPPPLDDLEVDDWLHALLFSKDRAFSCICVHGYKSTRLTLLFDVVEVGHMPCHTQEAEETQYRFYIVTRHGLRYECSSASKLQLDAWVETLQDECKLRSNSTARDHLPNT</sequence>
<feature type="non-terminal residue" evidence="1">
    <location>
        <position position="272"/>
    </location>
</feature>
<accession>A0AAD5C2J1</accession>
<dbReference type="Proteomes" id="UP001206925">
    <property type="component" value="Unassembled WGS sequence"/>
</dbReference>
<dbReference type="PANTHER" id="PTHR34837">
    <property type="entry name" value="OS05G0595500 PROTEIN"/>
    <property type="match status" value="1"/>
</dbReference>
<gene>
    <name evidence="1" type="ORF">M8C21_017445</name>
</gene>
<keyword evidence="2" id="KW-1185">Reference proteome</keyword>
<evidence type="ECO:0008006" key="3">
    <source>
        <dbReference type="Google" id="ProtNLM"/>
    </source>
</evidence>
<reference evidence="1" key="1">
    <citation type="submission" date="2022-06" db="EMBL/GenBank/DDBJ databases">
        <title>Uncovering the hologenomic basis of an extraordinary plant invasion.</title>
        <authorList>
            <person name="Bieker V.C."/>
            <person name="Martin M.D."/>
            <person name="Gilbert T."/>
            <person name="Hodgins K."/>
            <person name="Battlay P."/>
            <person name="Petersen B."/>
            <person name="Wilson J."/>
        </authorList>
    </citation>
    <scope>NUCLEOTIDE SEQUENCE</scope>
    <source>
        <strain evidence="1">AA19_3_7</strain>
        <tissue evidence="1">Leaf</tissue>
    </source>
</reference>